<organism evidence="2 3">
    <name type="scientific">Deinococcus enclensis</name>
    <dbReference type="NCBI Taxonomy" id="1049582"/>
    <lineage>
        <taxon>Bacteria</taxon>
        <taxon>Thermotogati</taxon>
        <taxon>Deinococcota</taxon>
        <taxon>Deinococci</taxon>
        <taxon>Deinococcales</taxon>
        <taxon>Deinococcaceae</taxon>
        <taxon>Deinococcus</taxon>
    </lineage>
</organism>
<dbReference type="Proteomes" id="UP001232163">
    <property type="component" value="Unassembled WGS sequence"/>
</dbReference>
<feature type="transmembrane region" description="Helical" evidence="1">
    <location>
        <begin position="48"/>
        <end position="70"/>
    </location>
</feature>
<keyword evidence="1" id="KW-0472">Membrane</keyword>
<reference evidence="2 3" key="1">
    <citation type="submission" date="2023-07" db="EMBL/GenBank/DDBJ databases">
        <title>Genomic Encyclopedia of Type Strains, Phase IV (KMG-IV): sequencing the most valuable type-strain genomes for metagenomic binning, comparative biology and taxonomic classification.</title>
        <authorList>
            <person name="Goeker M."/>
        </authorList>
    </citation>
    <scope>NUCLEOTIDE SEQUENCE [LARGE SCALE GENOMIC DNA]</scope>
    <source>
        <strain evidence="2 3">NIO-1023</strain>
    </source>
</reference>
<keyword evidence="1" id="KW-0812">Transmembrane</keyword>
<comment type="caution">
    <text evidence="2">The sequence shown here is derived from an EMBL/GenBank/DDBJ whole genome shotgun (WGS) entry which is preliminary data.</text>
</comment>
<keyword evidence="1" id="KW-1133">Transmembrane helix</keyword>
<feature type="transmembrane region" description="Helical" evidence="1">
    <location>
        <begin position="82"/>
        <end position="100"/>
    </location>
</feature>
<accession>A0ABT9MGF7</accession>
<evidence type="ECO:0000313" key="3">
    <source>
        <dbReference type="Proteomes" id="UP001232163"/>
    </source>
</evidence>
<keyword evidence="3" id="KW-1185">Reference proteome</keyword>
<feature type="transmembrane region" description="Helical" evidence="1">
    <location>
        <begin position="23"/>
        <end position="42"/>
    </location>
</feature>
<evidence type="ECO:0000313" key="2">
    <source>
        <dbReference type="EMBL" id="MDP9765551.1"/>
    </source>
</evidence>
<name>A0ABT9MGF7_9DEIO</name>
<evidence type="ECO:0000256" key="1">
    <source>
        <dbReference type="SAM" id="Phobius"/>
    </source>
</evidence>
<proteinExistence type="predicted"/>
<gene>
    <name evidence="2" type="ORF">QO006_003002</name>
</gene>
<sequence>MSDTVMPSAARDDSQDTRLARRFNAVLGSGMAAVFVLMFVYAAPPHPLWALLGGAGTALGTLVTAFWPVSTRRMAFRTSHQALDLLFLAAIGGYCARLILNLL</sequence>
<dbReference type="EMBL" id="JAURUR010000012">
    <property type="protein sequence ID" value="MDP9765551.1"/>
    <property type="molecule type" value="Genomic_DNA"/>
</dbReference>
<dbReference type="RefSeq" id="WP_307467735.1">
    <property type="nucleotide sequence ID" value="NZ_JAURUR010000012.1"/>
</dbReference>
<protein>
    <submittedName>
        <fullName evidence="2">Uncharacterized protein</fullName>
    </submittedName>
</protein>